<accession>A0A4R0PBI8</accession>
<dbReference type="OrthoDB" id="9798709at2"/>
<dbReference type="Gene3D" id="2.60.120.10">
    <property type="entry name" value="Jelly Rolls"/>
    <property type="match status" value="1"/>
</dbReference>
<protein>
    <submittedName>
        <fullName evidence="2">Cupin domain-containing protein</fullName>
    </submittedName>
</protein>
<dbReference type="PANTHER" id="PTHR36440">
    <property type="entry name" value="PUTATIVE (AFU_ORTHOLOGUE AFUA_8G07350)-RELATED"/>
    <property type="match status" value="1"/>
</dbReference>
<evidence type="ECO:0000313" key="2">
    <source>
        <dbReference type="EMBL" id="TCD14630.1"/>
    </source>
</evidence>
<dbReference type="Proteomes" id="UP000291301">
    <property type="component" value="Unassembled WGS sequence"/>
</dbReference>
<evidence type="ECO:0000313" key="3">
    <source>
        <dbReference type="Proteomes" id="UP000291301"/>
    </source>
</evidence>
<dbReference type="InterPro" id="IPR013096">
    <property type="entry name" value="Cupin_2"/>
</dbReference>
<proteinExistence type="predicted"/>
<dbReference type="InterPro" id="IPR053146">
    <property type="entry name" value="QDO-like"/>
</dbReference>
<gene>
    <name evidence="2" type="ORF">E0D97_10410</name>
</gene>
<reference evidence="2 3" key="1">
    <citation type="journal article" date="2015" name="Antonie Van Leeuwenhoek">
        <title>Oricola cellulosilytica gen. nov., sp. nov., a cellulose-degrading bacterium of the family Phyllobacteriaceae isolated from surface seashore water, and emended descriptions of Mesorhizobium loti and Phyllobacterium myrsinacearum.</title>
        <authorList>
            <person name="Hameed A."/>
            <person name="Shahina M."/>
            <person name="Lai W.A."/>
            <person name="Lin S.Y."/>
            <person name="Young L.S."/>
            <person name="Liu Y.C."/>
            <person name="Hsu Y.H."/>
            <person name="Young C.C."/>
        </authorList>
    </citation>
    <scope>NUCLEOTIDE SEQUENCE [LARGE SCALE GENOMIC DNA]</scope>
    <source>
        <strain evidence="2 3">KCTC 52183</strain>
    </source>
</reference>
<dbReference type="AlphaFoldDB" id="A0A4R0PBI8"/>
<keyword evidence="3" id="KW-1185">Reference proteome</keyword>
<dbReference type="InterPro" id="IPR014710">
    <property type="entry name" value="RmlC-like_jellyroll"/>
</dbReference>
<organism evidence="2 3">
    <name type="scientific">Oricola cellulosilytica</name>
    <dbReference type="NCBI Taxonomy" id="1429082"/>
    <lineage>
        <taxon>Bacteria</taxon>
        <taxon>Pseudomonadati</taxon>
        <taxon>Pseudomonadota</taxon>
        <taxon>Alphaproteobacteria</taxon>
        <taxon>Hyphomicrobiales</taxon>
        <taxon>Ahrensiaceae</taxon>
        <taxon>Oricola</taxon>
    </lineage>
</organism>
<sequence>MGTDYTITVSKGDSAGLIGVFEGRVPAGDGPPVHIHHNEDEVIHVIEGDYEFWLDGKTERAGPGRSVFLPRGVPHTFRVVGDRPGRNLAILTPGGFEEFFIKAAEQDLTIPEDMAAVVELAGLYGLEFVGPADWA</sequence>
<name>A0A4R0PBI8_9HYPH</name>
<dbReference type="EMBL" id="SJST01000003">
    <property type="protein sequence ID" value="TCD14630.1"/>
    <property type="molecule type" value="Genomic_DNA"/>
</dbReference>
<evidence type="ECO:0000259" key="1">
    <source>
        <dbReference type="Pfam" id="PF07883"/>
    </source>
</evidence>
<comment type="caution">
    <text evidence="2">The sequence shown here is derived from an EMBL/GenBank/DDBJ whole genome shotgun (WGS) entry which is preliminary data.</text>
</comment>
<dbReference type="Pfam" id="PF07883">
    <property type="entry name" value="Cupin_2"/>
    <property type="match status" value="1"/>
</dbReference>
<dbReference type="PANTHER" id="PTHR36440:SF1">
    <property type="entry name" value="PUTATIVE (AFU_ORTHOLOGUE AFUA_8G07350)-RELATED"/>
    <property type="match status" value="1"/>
</dbReference>
<dbReference type="SUPFAM" id="SSF51182">
    <property type="entry name" value="RmlC-like cupins"/>
    <property type="match status" value="1"/>
</dbReference>
<dbReference type="InterPro" id="IPR011051">
    <property type="entry name" value="RmlC_Cupin_sf"/>
</dbReference>
<feature type="domain" description="Cupin type-2" evidence="1">
    <location>
        <begin position="24"/>
        <end position="90"/>
    </location>
</feature>